<dbReference type="Gene3D" id="3.30.200.160">
    <property type="entry name" value="TFIIIC, subcomplex tauA, subunit Sfc1, barrel domain"/>
    <property type="match status" value="1"/>
</dbReference>
<dbReference type="PANTHER" id="PTHR13230:SF5">
    <property type="entry name" value="GENERAL TRANSCRIPTION FACTOR 3C POLYPEPTIDE 5"/>
    <property type="match status" value="1"/>
</dbReference>
<evidence type="ECO:0000256" key="1">
    <source>
        <dbReference type="SAM" id="MobiDB-lite"/>
    </source>
</evidence>
<gene>
    <name evidence="3" type="ORF">R1flu_021117</name>
</gene>
<dbReference type="InterPro" id="IPR041499">
    <property type="entry name" value="Tfc1/Sfc1_N"/>
</dbReference>
<dbReference type="PANTHER" id="PTHR13230">
    <property type="entry name" value="GENERAL TRANSCRIPTION FACTOR IIIC, POLYPEPTIDE 5"/>
    <property type="match status" value="1"/>
</dbReference>
<keyword evidence="4" id="KW-1185">Reference proteome</keyword>
<feature type="domain" description="Transcription factor IIIC subunit Tfc1/Sfc1 triple barrel" evidence="2">
    <location>
        <begin position="20"/>
        <end position="141"/>
    </location>
</feature>
<protein>
    <recommendedName>
        <fullName evidence="2">Transcription factor IIIC subunit Tfc1/Sfc1 triple barrel domain-containing protein</fullName>
    </recommendedName>
</protein>
<dbReference type="Proteomes" id="UP001605036">
    <property type="component" value="Unassembled WGS sequence"/>
</dbReference>
<evidence type="ECO:0000313" key="3">
    <source>
        <dbReference type="EMBL" id="KAL2652989.1"/>
    </source>
</evidence>
<proteinExistence type="predicted"/>
<evidence type="ECO:0000313" key="4">
    <source>
        <dbReference type="Proteomes" id="UP001605036"/>
    </source>
</evidence>
<dbReference type="AlphaFoldDB" id="A0ABD1ZRW1"/>
<comment type="caution">
    <text evidence="3">The sequence shown here is derived from an EMBL/GenBank/DDBJ whole genome shotgun (WGS) entry which is preliminary data.</text>
</comment>
<dbReference type="Pfam" id="PF17682">
    <property type="entry name" value="Tau95_N"/>
    <property type="match status" value="1"/>
</dbReference>
<dbReference type="EMBL" id="JBHFFA010000001">
    <property type="protein sequence ID" value="KAL2652989.1"/>
    <property type="molecule type" value="Genomic_DNA"/>
</dbReference>
<feature type="region of interest" description="Disordered" evidence="1">
    <location>
        <begin position="92"/>
        <end position="112"/>
    </location>
</feature>
<organism evidence="3 4">
    <name type="scientific">Riccia fluitans</name>
    <dbReference type="NCBI Taxonomy" id="41844"/>
    <lineage>
        <taxon>Eukaryota</taxon>
        <taxon>Viridiplantae</taxon>
        <taxon>Streptophyta</taxon>
        <taxon>Embryophyta</taxon>
        <taxon>Marchantiophyta</taxon>
        <taxon>Marchantiopsida</taxon>
        <taxon>Marchantiidae</taxon>
        <taxon>Marchantiales</taxon>
        <taxon>Ricciaceae</taxon>
        <taxon>Riccia</taxon>
    </lineage>
</organism>
<evidence type="ECO:0000259" key="2">
    <source>
        <dbReference type="Pfam" id="PF17682"/>
    </source>
</evidence>
<accession>A0ABD1ZRW1</accession>
<reference evidence="3 4" key="1">
    <citation type="submission" date="2024-09" db="EMBL/GenBank/DDBJ databases">
        <title>Chromosome-scale assembly of Riccia fluitans.</title>
        <authorList>
            <person name="Paukszto L."/>
            <person name="Sawicki J."/>
            <person name="Karawczyk K."/>
            <person name="Piernik-Szablinska J."/>
            <person name="Szczecinska M."/>
            <person name="Mazdziarz M."/>
        </authorList>
    </citation>
    <scope>NUCLEOTIDE SEQUENCE [LARGE SCALE GENOMIC DNA]</scope>
    <source>
        <strain evidence="3">Rf_01</strain>
        <tissue evidence="3">Aerial parts of the thallus</tissue>
    </source>
</reference>
<name>A0ABD1ZRW1_9MARC</name>
<sequence length="257" mass="28669">MGLIVDGKVSGKLPEQTAFAVNYPGYPSSELSAAETLGGEEGLLKARSSPANFLELKFRPDDPYAHPAFGELNHSSDLVLRLSRKGKERVSGECDRKLNTSSGARKPEDNEACESSEFVRAEIVAKVEHTYSFEGMTDYQYVIAIHAENNRGHKRKGSHQERGSLLDMEQGELMMLVPPLFSVKDLPEDIFLRPPGVVTAKKPKQGLTEVEAGPEVLVPYALDFKVKDILFVHEFEFASYLEKWLENKLMLLIISEI</sequence>
<dbReference type="InterPro" id="IPR042536">
    <property type="entry name" value="TFIIIC_tauA_Sfc1"/>
</dbReference>
<dbReference type="InterPro" id="IPR040454">
    <property type="entry name" value="TF_IIIC_Tfc1/Sfc1"/>
</dbReference>